<evidence type="ECO:0008006" key="3">
    <source>
        <dbReference type="Google" id="ProtNLM"/>
    </source>
</evidence>
<evidence type="ECO:0000313" key="1">
    <source>
        <dbReference type="EMBL" id="MFA9191116.1"/>
    </source>
</evidence>
<evidence type="ECO:0000313" key="2">
    <source>
        <dbReference type="Proteomes" id="UP001574169"/>
    </source>
</evidence>
<protein>
    <recommendedName>
        <fullName evidence="3">Ribbon-helix-helix protein CopG domain-containing protein</fullName>
    </recommendedName>
</protein>
<comment type="caution">
    <text evidence="1">The sequence shown here is derived from an EMBL/GenBank/DDBJ whole genome shotgun (WGS) entry which is preliminary data.</text>
</comment>
<accession>A0ABV4TDT0</accession>
<organism evidence="1 2">
    <name type="scientific">Flavobacterium zubiriense</name>
    <dbReference type="NCBI Taxonomy" id="3138075"/>
    <lineage>
        <taxon>Bacteria</taxon>
        <taxon>Pseudomonadati</taxon>
        <taxon>Bacteroidota</taxon>
        <taxon>Flavobacteriia</taxon>
        <taxon>Flavobacteriales</taxon>
        <taxon>Flavobacteriaceae</taxon>
        <taxon>Flavobacterium</taxon>
    </lineage>
</organism>
<name>A0ABV4TDT0_9FLAO</name>
<dbReference type="RefSeq" id="WP_373406109.1">
    <property type="nucleotide sequence ID" value="NZ_JBCFQL010000006.1"/>
</dbReference>
<gene>
    <name evidence="1" type="ORF">AAGV28_07005</name>
</gene>
<dbReference type="EMBL" id="JBCFQL010000006">
    <property type="protein sequence ID" value="MFA9191116.1"/>
    <property type="molecule type" value="Genomic_DNA"/>
</dbReference>
<proteinExistence type="predicted"/>
<keyword evidence="2" id="KW-1185">Reference proteome</keyword>
<dbReference type="Proteomes" id="UP001574169">
    <property type="component" value="Unassembled WGS sequence"/>
</dbReference>
<sequence>MGKVIKYTKVKVIKITEMQHHTLKKLESYQINVAQFIRDAIAEKIKREYQELILKPKKSDYPF</sequence>
<reference evidence="1 2" key="1">
    <citation type="submission" date="2024-04" db="EMBL/GenBank/DDBJ databases">
        <title>New Clade of Flavobacterium.</title>
        <authorList>
            <person name="Matos L."/>
            <person name="Proenca D.N."/>
            <person name="Fransisco R.M."/>
            <person name="Chung A.P."/>
            <person name="Maccario L."/>
            <person name="Sorensen S.J."/>
            <person name="Morais P.V."/>
        </authorList>
    </citation>
    <scope>NUCLEOTIDE SEQUENCE [LARGE SCALE GENOMIC DNA]</scope>
    <source>
        <strain evidence="1 2">FZUC8N2.13</strain>
    </source>
</reference>